<reference evidence="1 2" key="1">
    <citation type="submission" date="2023-03" db="EMBL/GenBank/DDBJ databases">
        <title>Host association and intracellularity evolved multiple times independently in the Rickettsiales.</title>
        <authorList>
            <person name="Castelli M."/>
            <person name="Nardi T."/>
            <person name="Gammuto L."/>
            <person name="Bellinzona G."/>
            <person name="Sabaneyeva E."/>
            <person name="Potekhin A."/>
            <person name="Serra V."/>
            <person name="Petroni G."/>
            <person name="Sassera D."/>
        </authorList>
    </citation>
    <scope>NUCLEOTIDE SEQUENCE [LARGE SCALE GENOMIC DNA]</scope>
    <source>
        <strain evidence="1 2">Sr 2-6</strain>
    </source>
</reference>
<dbReference type="RefSeq" id="WP_322777427.1">
    <property type="nucleotide sequence ID" value="NZ_JARJFB010000161.1"/>
</dbReference>
<accession>A0ABU5NEC5</accession>
<evidence type="ECO:0000313" key="2">
    <source>
        <dbReference type="Proteomes" id="UP001291687"/>
    </source>
</evidence>
<evidence type="ECO:0000313" key="1">
    <source>
        <dbReference type="EMBL" id="MEA0971519.1"/>
    </source>
</evidence>
<comment type="caution">
    <text evidence="1">The sequence shown here is derived from an EMBL/GenBank/DDBJ whole genome shotgun (WGS) entry which is preliminary data.</text>
</comment>
<sequence length="165" mass="19535">METKFDYDKLFEEQLELGQEFQDHCMEIIWERLNILLGNYSSKKYQYKHGENMQGFELKYDRSFEETGNLWIEVSKRKSPYEPYYTAGIYHQDNAWLYCIGNYKILFIFSKKLLRQLHKTGKYLVRPNKLDTSKGFLLSTEEADKYCAHKIGTLEGFVSHIGGNA</sequence>
<keyword evidence="2" id="KW-1185">Reference proteome</keyword>
<gene>
    <name evidence="1" type="ORF">Megvenef_01499</name>
</gene>
<proteinExistence type="predicted"/>
<name>A0ABU5NEC5_9RICK</name>
<protein>
    <submittedName>
        <fullName evidence="1">Uncharacterized protein</fullName>
    </submittedName>
</protein>
<organism evidence="1 2">
    <name type="scientific">Candidatus Megaera venefica</name>
    <dbReference type="NCBI Taxonomy" id="2055910"/>
    <lineage>
        <taxon>Bacteria</taxon>
        <taxon>Pseudomonadati</taxon>
        <taxon>Pseudomonadota</taxon>
        <taxon>Alphaproteobacteria</taxon>
        <taxon>Rickettsiales</taxon>
        <taxon>Rickettsiaceae</taxon>
        <taxon>Candidatus Megaera</taxon>
    </lineage>
</organism>
<dbReference type="Proteomes" id="UP001291687">
    <property type="component" value="Unassembled WGS sequence"/>
</dbReference>
<dbReference type="EMBL" id="JARJFB010000161">
    <property type="protein sequence ID" value="MEA0971519.1"/>
    <property type="molecule type" value="Genomic_DNA"/>
</dbReference>